<evidence type="ECO:0000256" key="10">
    <source>
        <dbReference type="ARBA" id="ARBA00023154"/>
    </source>
</evidence>
<dbReference type="SUPFAM" id="SSF53633">
    <property type="entry name" value="Carbamate kinase-like"/>
    <property type="match status" value="1"/>
</dbReference>
<dbReference type="NCBIfam" id="TIGR00657">
    <property type="entry name" value="asp_kinases"/>
    <property type="match status" value="1"/>
</dbReference>
<dbReference type="InterPro" id="IPR036393">
    <property type="entry name" value="AceGlu_kinase-like_sf"/>
</dbReference>
<name>A0AA45HJT7_9BACT</name>
<sequence length="402" mass="45230">MNIIVQKFGGTSMANKESIKLVVKKITQELTKNKKVITIVSAPSGITNYLQKLIEEMSPNPSNKELDLILSLGENISISVLSSILKNNDIKSSFVNPRDIDLITDNNFNNAKIKRIDINKIYDLLRLYDVLIIPGFQGISEKFEVITLGRGGSDITAIAIAAALSLEYVDIYTDVDYVYSCDPKLVKNPIKNKSLSYEEMIELSSSGAKVLHNRCVEIAHKYDLKINLKNTFSNKTGTIIHDNIEKSFISGISLLEDNFIINFEITNLKDLSDFFKILSENKININIVSQSLKNISISINNKYYEKTISLLNTIKSNINILNINIYKNLSKISIVGDGIKDNYGIISKIINTLNQNKININMISCSEINISLLIDKKNICKAINLLHYELIESDLKKQEEII</sequence>
<dbReference type="Pfam" id="PF22468">
    <property type="entry name" value="ACT_9"/>
    <property type="match status" value="1"/>
</dbReference>
<evidence type="ECO:0000256" key="4">
    <source>
        <dbReference type="ARBA" id="ARBA00010122"/>
    </source>
</evidence>
<feature type="binding site" evidence="12">
    <location>
        <position position="74"/>
    </location>
    <ligand>
        <name>substrate</name>
    </ligand>
</feature>
<feature type="binding site" evidence="12">
    <location>
        <begin position="7"/>
        <end position="10"/>
    </location>
    <ligand>
        <name>ATP</name>
        <dbReference type="ChEBI" id="CHEBI:30616"/>
    </ligand>
</feature>
<comment type="pathway">
    <text evidence="2 14">Amino-acid biosynthesis; L-methionine biosynthesis via de novo pathway; L-homoserine from L-aspartate: step 1/3.</text>
</comment>
<keyword evidence="7 12" id="KW-0547">Nucleotide-binding</keyword>
<dbReference type="PROSITE" id="PS51671">
    <property type="entry name" value="ACT"/>
    <property type="match status" value="1"/>
</dbReference>
<dbReference type="EMBL" id="QGGI01000001">
    <property type="protein sequence ID" value="PWJ96541.1"/>
    <property type="molecule type" value="Genomic_DNA"/>
</dbReference>
<dbReference type="PROSITE" id="PS00324">
    <property type="entry name" value="ASPARTOKINASE"/>
    <property type="match status" value="1"/>
</dbReference>
<dbReference type="Gene3D" id="3.40.1160.10">
    <property type="entry name" value="Acetylglutamate kinase-like"/>
    <property type="match status" value="1"/>
</dbReference>
<comment type="similarity">
    <text evidence="4 13">Belongs to the aspartokinase family.</text>
</comment>
<evidence type="ECO:0000256" key="7">
    <source>
        <dbReference type="ARBA" id="ARBA00022741"/>
    </source>
</evidence>
<dbReference type="InterPro" id="IPR018042">
    <property type="entry name" value="Aspartate_kinase_CS"/>
</dbReference>
<feature type="binding site" evidence="12">
    <location>
        <position position="47"/>
    </location>
    <ligand>
        <name>substrate</name>
    </ligand>
</feature>
<feature type="binding site" evidence="12">
    <location>
        <begin position="209"/>
        <end position="210"/>
    </location>
    <ligand>
        <name>ATP</name>
        <dbReference type="ChEBI" id="CHEBI:30616"/>
    </ligand>
</feature>
<dbReference type="Gene3D" id="3.30.70.260">
    <property type="match status" value="2"/>
</dbReference>
<dbReference type="InterPro" id="IPR001048">
    <property type="entry name" value="Asp/Glu/Uridylate_kinase"/>
</dbReference>
<organism evidence="16 17">
    <name type="scientific">Oceanotoga teriensis</name>
    <dbReference type="NCBI Taxonomy" id="515440"/>
    <lineage>
        <taxon>Bacteria</taxon>
        <taxon>Thermotogati</taxon>
        <taxon>Thermotogota</taxon>
        <taxon>Thermotogae</taxon>
        <taxon>Petrotogales</taxon>
        <taxon>Petrotogaceae</taxon>
        <taxon>Oceanotoga</taxon>
    </lineage>
</organism>
<dbReference type="RefSeq" id="WP_109603533.1">
    <property type="nucleotide sequence ID" value="NZ_QGGI01000001.1"/>
</dbReference>
<proteinExistence type="inferred from homology"/>
<dbReference type="PANTHER" id="PTHR21499">
    <property type="entry name" value="ASPARTATE KINASE"/>
    <property type="match status" value="1"/>
</dbReference>
<feature type="binding site" evidence="12">
    <location>
        <begin position="173"/>
        <end position="174"/>
    </location>
    <ligand>
        <name>ATP</name>
        <dbReference type="ChEBI" id="CHEBI:30616"/>
    </ligand>
</feature>
<dbReference type="PANTHER" id="PTHR21499:SF3">
    <property type="entry name" value="ASPARTOKINASE"/>
    <property type="match status" value="1"/>
</dbReference>
<dbReference type="EC" id="2.7.2.4" evidence="13"/>
<comment type="catalytic activity">
    <reaction evidence="11 13">
        <text>L-aspartate + ATP = 4-phospho-L-aspartate + ADP</text>
        <dbReference type="Rhea" id="RHEA:23776"/>
        <dbReference type="ChEBI" id="CHEBI:29991"/>
        <dbReference type="ChEBI" id="CHEBI:30616"/>
        <dbReference type="ChEBI" id="CHEBI:57535"/>
        <dbReference type="ChEBI" id="CHEBI:456216"/>
        <dbReference type="EC" id="2.7.2.4"/>
    </reaction>
</comment>
<dbReference type="AlphaFoldDB" id="A0AA45HJT7"/>
<dbReference type="InterPro" id="IPR005260">
    <property type="entry name" value="Asp_kin_monofn"/>
</dbReference>
<gene>
    <name evidence="16" type="ORF">C7380_101114</name>
</gene>
<evidence type="ECO:0000313" key="17">
    <source>
        <dbReference type="Proteomes" id="UP000245921"/>
    </source>
</evidence>
<evidence type="ECO:0000256" key="14">
    <source>
        <dbReference type="RuleBase" id="RU004249"/>
    </source>
</evidence>
<dbReference type="GO" id="GO:0004072">
    <property type="term" value="F:aspartate kinase activity"/>
    <property type="evidence" value="ECO:0007669"/>
    <property type="project" value="UniProtKB-EC"/>
</dbReference>
<dbReference type="InterPro" id="IPR045865">
    <property type="entry name" value="ACT-like_dom_sf"/>
</dbReference>
<dbReference type="InterPro" id="IPR001341">
    <property type="entry name" value="Asp_kinase"/>
</dbReference>
<dbReference type="PIRSF" id="PIRSF000726">
    <property type="entry name" value="Asp_kin"/>
    <property type="match status" value="1"/>
</dbReference>
<evidence type="ECO:0000256" key="12">
    <source>
        <dbReference type="PIRSR" id="PIRSR000726-1"/>
    </source>
</evidence>
<feature type="domain" description="ACT" evidence="15">
    <location>
        <begin position="334"/>
        <end position="402"/>
    </location>
</feature>
<keyword evidence="17" id="KW-1185">Reference proteome</keyword>
<reference evidence="16 17" key="1">
    <citation type="submission" date="2018-05" db="EMBL/GenBank/DDBJ databases">
        <title>Genomic Encyclopedia of Type Strains, Phase IV (KMG-IV): sequencing the most valuable type-strain genomes for metagenomic binning, comparative biology and taxonomic classification.</title>
        <authorList>
            <person name="Goeker M."/>
        </authorList>
    </citation>
    <scope>NUCLEOTIDE SEQUENCE [LARGE SCALE GENOMIC DNA]</scope>
    <source>
        <strain evidence="16 17">DSM 24906</strain>
    </source>
</reference>
<keyword evidence="6 13" id="KW-0808">Transferase</keyword>
<evidence type="ECO:0000256" key="3">
    <source>
        <dbReference type="ARBA" id="ARBA00005139"/>
    </source>
</evidence>
<evidence type="ECO:0000256" key="8">
    <source>
        <dbReference type="ARBA" id="ARBA00022777"/>
    </source>
</evidence>
<comment type="caution">
    <text evidence="16">The sequence shown here is derived from an EMBL/GenBank/DDBJ whole genome shotgun (WGS) entry which is preliminary data.</text>
</comment>
<dbReference type="InterPro" id="IPR054352">
    <property type="entry name" value="ACT_Aspartokinase"/>
</dbReference>
<evidence type="ECO:0000256" key="6">
    <source>
        <dbReference type="ARBA" id="ARBA00022679"/>
    </source>
</evidence>
<dbReference type="GO" id="GO:0005829">
    <property type="term" value="C:cytosol"/>
    <property type="evidence" value="ECO:0007669"/>
    <property type="project" value="TreeGrafter"/>
</dbReference>
<protein>
    <recommendedName>
        <fullName evidence="13">Aspartokinase</fullName>
        <ecNumber evidence="13">2.7.2.4</ecNumber>
    </recommendedName>
</protein>
<keyword evidence="10" id="KW-0457">Lysine biosynthesis</keyword>
<dbReference type="SUPFAM" id="SSF55021">
    <property type="entry name" value="ACT-like"/>
    <property type="match status" value="2"/>
</dbReference>
<dbReference type="Pfam" id="PF00696">
    <property type="entry name" value="AA_kinase"/>
    <property type="match status" value="1"/>
</dbReference>
<accession>A0AA45HJT7</accession>
<evidence type="ECO:0000256" key="13">
    <source>
        <dbReference type="RuleBase" id="RU003448"/>
    </source>
</evidence>
<dbReference type="Proteomes" id="UP000245921">
    <property type="component" value="Unassembled WGS sequence"/>
</dbReference>
<evidence type="ECO:0000256" key="9">
    <source>
        <dbReference type="ARBA" id="ARBA00022840"/>
    </source>
</evidence>
<evidence type="ECO:0000256" key="2">
    <source>
        <dbReference type="ARBA" id="ARBA00004986"/>
    </source>
</evidence>
<evidence type="ECO:0000256" key="5">
    <source>
        <dbReference type="ARBA" id="ARBA00022605"/>
    </source>
</evidence>
<dbReference type="GO" id="GO:0009089">
    <property type="term" value="P:lysine biosynthetic process via diaminopimelate"/>
    <property type="evidence" value="ECO:0007669"/>
    <property type="project" value="InterPro"/>
</dbReference>
<evidence type="ECO:0000259" key="15">
    <source>
        <dbReference type="PROSITE" id="PS51671"/>
    </source>
</evidence>
<evidence type="ECO:0000256" key="11">
    <source>
        <dbReference type="ARBA" id="ARBA00047872"/>
    </source>
</evidence>
<evidence type="ECO:0000313" key="16">
    <source>
        <dbReference type="EMBL" id="PWJ96541.1"/>
    </source>
</evidence>
<dbReference type="GO" id="GO:0005524">
    <property type="term" value="F:ATP binding"/>
    <property type="evidence" value="ECO:0007669"/>
    <property type="project" value="UniProtKB-KW"/>
</dbReference>
<keyword evidence="9 12" id="KW-0067">ATP-binding</keyword>
<dbReference type="InterPro" id="IPR002912">
    <property type="entry name" value="ACT_dom"/>
</dbReference>
<dbReference type="NCBIfam" id="NF005155">
    <property type="entry name" value="PRK06635.1-4"/>
    <property type="match status" value="1"/>
</dbReference>
<keyword evidence="8 13" id="KW-0418">Kinase</keyword>
<dbReference type="GO" id="GO:0009090">
    <property type="term" value="P:homoserine biosynthetic process"/>
    <property type="evidence" value="ECO:0007669"/>
    <property type="project" value="TreeGrafter"/>
</dbReference>
<dbReference type="CDD" id="cd04868">
    <property type="entry name" value="ACT_AK-like"/>
    <property type="match status" value="1"/>
</dbReference>
<evidence type="ECO:0000256" key="1">
    <source>
        <dbReference type="ARBA" id="ARBA00004766"/>
    </source>
</evidence>
<feature type="binding site" evidence="12">
    <location>
        <position position="179"/>
    </location>
    <ligand>
        <name>ATP</name>
        <dbReference type="ChEBI" id="CHEBI:30616"/>
    </ligand>
</feature>
<comment type="pathway">
    <text evidence="3 14">Amino-acid biosynthesis; L-threonine biosynthesis; L-threonine from L-aspartate: step 1/5.</text>
</comment>
<comment type="pathway">
    <text evidence="1 14">Amino-acid biosynthesis; L-lysine biosynthesis via DAP pathway; (S)-tetrahydrodipicolinate from L-aspartate: step 1/4.</text>
</comment>
<keyword evidence="5 14" id="KW-0028">Amino-acid biosynthesis</keyword>